<sequence>MITNTMLTEIAIIPNKIENTCGLSFFVMFKSNLIDNIPDIYANTNATNKTSIEINETPSIIRIPISAASIAGIDIRNDKISASSLLKCLKSNAKTDDPDLLIPGITASPVIEPTIVASLSFV</sequence>
<dbReference type="EMBL" id="BARS01052264">
    <property type="protein sequence ID" value="GAG52543.1"/>
    <property type="molecule type" value="Genomic_DNA"/>
</dbReference>
<proteinExistence type="predicted"/>
<feature type="non-terminal residue" evidence="1">
    <location>
        <position position="122"/>
    </location>
</feature>
<reference evidence="1" key="1">
    <citation type="journal article" date="2014" name="Front. Microbiol.">
        <title>High frequency of phylogenetically diverse reductive dehalogenase-homologous genes in deep subseafloor sedimentary metagenomes.</title>
        <authorList>
            <person name="Kawai M."/>
            <person name="Futagami T."/>
            <person name="Toyoda A."/>
            <person name="Takaki Y."/>
            <person name="Nishi S."/>
            <person name="Hori S."/>
            <person name="Arai W."/>
            <person name="Tsubouchi T."/>
            <person name="Morono Y."/>
            <person name="Uchiyama I."/>
            <person name="Ito T."/>
            <person name="Fujiyama A."/>
            <person name="Inagaki F."/>
            <person name="Takami H."/>
        </authorList>
    </citation>
    <scope>NUCLEOTIDE SEQUENCE</scope>
    <source>
        <strain evidence="1">Expedition CK06-06</strain>
    </source>
</reference>
<accession>X0YW65</accession>
<dbReference type="AlphaFoldDB" id="X0YW65"/>
<gene>
    <name evidence="1" type="ORF">S01H1_77733</name>
</gene>
<name>X0YW65_9ZZZZ</name>
<comment type="caution">
    <text evidence="1">The sequence shown here is derived from an EMBL/GenBank/DDBJ whole genome shotgun (WGS) entry which is preliminary data.</text>
</comment>
<protein>
    <submittedName>
        <fullName evidence="1">Uncharacterized protein</fullName>
    </submittedName>
</protein>
<evidence type="ECO:0000313" key="1">
    <source>
        <dbReference type="EMBL" id="GAG52543.1"/>
    </source>
</evidence>
<organism evidence="1">
    <name type="scientific">marine sediment metagenome</name>
    <dbReference type="NCBI Taxonomy" id="412755"/>
    <lineage>
        <taxon>unclassified sequences</taxon>
        <taxon>metagenomes</taxon>
        <taxon>ecological metagenomes</taxon>
    </lineage>
</organism>